<evidence type="ECO:0000313" key="2">
    <source>
        <dbReference type="EMBL" id="MEQ2199382.1"/>
    </source>
</evidence>
<dbReference type="PANTHER" id="PTHR23182:SF6">
    <property type="entry name" value="ACTIVE BREAKPOINT CLUSTER REGION-RELATED PROTEIN-LIKE"/>
    <property type="match status" value="1"/>
</dbReference>
<proteinExistence type="predicted"/>
<dbReference type="PANTHER" id="PTHR23182">
    <property type="entry name" value="BREAKPOINT CLUSTER REGION PROTEIN BCR"/>
    <property type="match status" value="1"/>
</dbReference>
<feature type="region of interest" description="Disordered" evidence="1">
    <location>
        <begin position="67"/>
        <end position="88"/>
    </location>
</feature>
<dbReference type="Gene3D" id="1.20.900.10">
    <property type="entry name" value="Dbl homology (DH) domain"/>
    <property type="match status" value="1"/>
</dbReference>
<dbReference type="SUPFAM" id="SSF48065">
    <property type="entry name" value="DBL homology domain (DH-domain)"/>
    <property type="match status" value="1"/>
</dbReference>
<protein>
    <submittedName>
        <fullName evidence="2">Uncharacterized protein</fullName>
    </submittedName>
</protein>
<feature type="non-terminal residue" evidence="2">
    <location>
        <position position="1"/>
    </location>
</feature>
<accession>A0ABV0QU67</accession>
<evidence type="ECO:0000313" key="3">
    <source>
        <dbReference type="Proteomes" id="UP001434883"/>
    </source>
</evidence>
<reference evidence="2 3" key="1">
    <citation type="submission" date="2021-06" db="EMBL/GenBank/DDBJ databases">
        <authorList>
            <person name="Palmer J.M."/>
        </authorList>
    </citation>
    <scope>NUCLEOTIDE SEQUENCE [LARGE SCALE GENOMIC DNA]</scope>
    <source>
        <strain evidence="2 3">XC_2019</strain>
        <tissue evidence="2">Muscle</tissue>
    </source>
</reference>
<gene>
    <name evidence="2" type="ORF">XENOCAPTIV_023290</name>
</gene>
<dbReference type="InterPro" id="IPR035899">
    <property type="entry name" value="DBL_dom_sf"/>
</dbReference>
<organism evidence="2 3">
    <name type="scientific">Xenoophorus captivus</name>
    <dbReference type="NCBI Taxonomy" id="1517983"/>
    <lineage>
        <taxon>Eukaryota</taxon>
        <taxon>Metazoa</taxon>
        <taxon>Chordata</taxon>
        <taxon>Craniata</taxon>
        <taxon>Vertebrata</taxon>
        <taxon>Euteleostomi</taxon>
        <taxon>Actinopterygii</taxon>
        <taxon>Neopterygii</taxon>
        <taxon>Teleostei</taxon>
        <taxon>Neoteleostei</taxon>
        <taxon>Acanthomorphata</taxon>
        <taxon>Ovalentaria</taxon>
        <taxon>Atherinomorphae</taxon>
        <taxon>Cyprinodontiformes</taxon>
        <taxon>Goodeidae</taxon>
        <taxon>Xenoophorus</taxon>
    </lineage>
</organism>
<keyword evidence="3" id="KW-1185">Reference proteome</keyword>
<evidence type="ECO:0000256" key="1">
    <source>
        <dbReference type="SAM" id="MobiDB-lite"/>
    </source>
</evidence>
<dbReference type="Proteomes" id="UP001434883">
    <property type="component" value="Unassembled WGS sequence"/>
</dbReference>
<comment type="caution">
    <text evidence="2">The sequence shown here is derived from an EMBL/GenBank/DDBJ whole genome shotgun (WGS) entry which is preliminary data.</text>
</comment>
<dbReference type="InterPro" id="IPR037769">
    <property type="entry name" value="Abr/Bcr"/>
</dbReference>
<sequence>VNSLGLYGGFIENYEKAVEVVRKCTQSNPRFRTLAEDLLKTTPVEHKDHAALQEALRLSQSFLSGVNESSQSKREVKLTHGMVSPLSS</sequence>
<dbReference type="EMBL" id="JAHRIN010025261">
    <property type="protein sequence ID" value="MEQ2199382.1"/>
    <property type="molecule type" value="Genomic_DNA"/>
</dbReference>
<name>A0ABV0QU67_9TELE</name>